<feature type="coiled-coil region" evidence="1">
    <location>
        <begin position="68"/>
        <end position="95"/>
    </location>
</feature>
<organism evidence="2 3">
    <name type="scientific">Candidatus Peribacter riflensis</name>
    <dbReference type="NCBI Taxonomy" id="1735162"/>
    <lineage>
        <taxon>Bacteria</taxon>
        <taxon>Candidatus Peregrinibacteriota</taxon>
        <taxon>Candidatus Peribacteria</taxon>
        <taxon>Candidatus Peribacterales</taxon>
        <taxon>Candidatus Peribacteraceae</taxon>
        <taxon>Candidatus Peribacter</taxon>
    </lineage>
</organism>
<sequence>MMTRRARSGVTGGSSLLLVWSFFALALLLSGCAPVERQQARAREWWAQLTGTASGAIAVTRATVEGTVETGKQAAEDAQEMLQDLQDRTAKMQEGIEKIQEGKKLIEEGIGK</sequence>
<evidence type="ECO:0000313" key="2">
    <source>
        <dbReference type="EMBL" id="ALM12952.1"/>
    </source>
</evidence>
<protein>
    <recommendedName>
        <fullName evidence="4">Lipoprotein</fullName>
    </recommendedName>
</protein>
<accession>A0A0S1SVU0</accession>
<evidence type="ECO:0000256" key="1">
    <source>
        <dbReference type="SAM" id="Coils"/>
    </source>
</evidence>
<dbReference type="KEGG" id="prf:PeribacterA2_0253"/>
<dbReference type="STRING" id="1735162.PeribacterB2_0253"/>
<reference evidence="2 3" key="2">
    <citation type="journal article" date="2016" name="PeerJ">
        <title>Analysis of five complete genome sequences for members of the class Peribacteria in the recently recognized Peregrinibacteria bacterial phylum.</title>
        <authorList>
            <person name="Anantharaman K."/>
            <person name="Brown C.T."/>
            <person name="Burstein D."/>
            <person name="Castelle C.J."/>
            <person name="Probst A.J."/>
            <person name="Thomas B.C."/>
            <person name="Williams K.H."/>
            <person name="Banfield J.F."/>
        </authorList>
    </citation>
    <scope>NUCLEOTIDE SEQUENCE [LARGE SCALE GENOMIC DNA]</scope>
    <source>
        <strain evidence="2">RIFOXYD1_FULL_PER-ii_59_16</strain>
    </source>
</reference>
<accession>A0A0S1SMC7</accession>
<reference evidence="3" key="1">
    <citation type="submission" date="2015-10" db="EMBL/GenBank/DDBJ databases">
        <title>Analysis of five complete genome sequences for members of the class Peribacteria in the recently recognized Peregrinibacteria bacterial phylum.</title>
        <authorList>
            <person name="Anantharaman K."/>
            <person name="Brown C.T."/>
            <person name="Burstein D."/>
            <person name="Castelle C.J."/>
            <person name="Probst A.J."/>
            <person name="Thomas B.C."/>
            <person name="Williams K.H."/>
            <person name="Banfield J.F."/>
        </authorList>
    </citation>
    <scope>NUCLEOTIDE SEQUENCE [LARGE SCALE GENOMIC DNA]</scope>
</reference>
<accession>A0A0S1SR93</accession>
<name>A0A0S1SVU0_9BACT</name>
<dbReference type="PROSITE" id="PS51257">
    <property type="entry name" value="PROKAR_LIPOPROTEIN"/>
    <property type="match status" value="1"/>
</dbReference>
<keyword evidence="1" id="KW-0175">Coiled coil</keyword>
<evidence type="ECO:0000313" key="3">
    <source>
        <dbReference type="Proteomes" id="UP000069135"/>
    </source>
</evidence>
<accession>A0A0S1SLJ2</accession>
<dbReference type="EMBL" id="CP013065">
    <property type="protein sequence ID" value="ALM12952.1"/>
    <property type="molecule type" value="Genomic_DNA"/>
</dbReference>
<proteinExistence type="predicted"/>
<dbReference type="Proteomes" id="UP000069135">
    <property type="component" value="Chromosome"/>
</dbReference>
<dbReference type="AlphaFoldDB" id="A0A0S1SVU0"/>
<gene>
    <name evidence="2" type="ORF">PeribacterD1_0253</name>
</gene>
<accession>A0A0S1SJX6</accession>
<evidence type="ECO:0008006" key="4">
    <source>
        <dbReference type="Google" id="ProtNLM"/>
    </source>
</evidence>